<accession>A0A383EC05</accession>
<dbReference type="InterPro" id="IPR020841">
    <property type="entry name" value="PKS_Beta-ketoAc_synthase_dom"/>
</dbReference>
<proteinExistence type="predicted"/>
<feature type="domain" description="Ketosynthase family 3 (KS3)" evidence="2">
    <location>
        <begin position="1"/>
        <end position="232"/>
    </location>
</feature>
<evidence type="ECO:0000313" key="3">
    <source>
        <dbReference type="EMBL" id="SVE53920.1"/>
    </source>
</evidence>
<reference evidence="3" key="1">
    <citation type="submission" date="2018-05" db="EMBL/GenBank/DDBJ databases">
        <authorList>
            <person name="Lanie J.A."/>
            <person name="Ng W.-L."/>
            <person name="Kazmierczak K.M."/>
            <person name="Andrzejewski T.M."/>
            <person name="Davidsen T.M."/>
            <person name="Wayne K.J."/>
            <person name="Tettelin H."/>
            <person name="Glass J.I."/>
            <person name="Rusch D."/>
            <person name="Podicherti R."/>
            <person name="Tsui H.-C.T."/>
            <person name="Winkler M.E."/>
        </authorList>
    </citation>
    <scope>NUCLEOTIDE SEQUENCE</scope>
</reference>
<organism evidence="3">
    <name type="scientific">marine metagenome</name>
    <dbReference type="NCBI Taxonomy" id="408172"/>
    <lineage>
        <taxon>unclassified sequences</taxon>
        <taxon>metagenomes</taxon>
        <taxon>ecological metagenomes</taxon>
    </lineage>
</organism>
<sequence>AQDSWDNCVEGVSGVAPITLFDASEFLVQIACEVKGFDPKEHMSPANARRRDRCQQLAVAAGKQALLDSGLEINESNANRVGVVISSSIGGISSLDDSIRHMVTHGPRRVSPLTIPMLMPNGPSGLVAIEIGAQGPALSVSSACASSSDGIGLAWQQIRNGMCDAILAGGSEATICKIGVAAFDRLGAMSRRNDDFSMTPQPFDRNRDGLVMGEGSCVLMLEELTKAKERGA</sequence>
<feature type="non-terminal residue" evidence="3">
    <location>
        <position position="232"/>
    </location>
</feature>
<evidence type="ECO:0000256" key="1">
    <source>
        <dbReference type="ARBA" id="ARBA00022679"/>
    </source>
</evidence>
<dbReference type="GO" id="GO:0006633">
    <property type="term" value="P:fatty acid biosynthetic process"/>
    <property type="evidence" value="ECO:0007669"/>
    <property type="project" value="InterPro"/>
</dbReference>
<dbReference type="EMBL" id="UINC01224339">
    <property type="protein sequence ID" value="SVE53920.1"/>
    <property type="molecule type" value="Genomic_DNA"/>
</dbReference>
<dbReference type="FunFam" id="3.40.47.10:FF:000018">
    <property type="entry name" value="3-oxoacyl-[acyl-carrier-protein] synthase 2"/>
    <property type="match status" value="1"/>
</dbReference>
<dbReference type="PANTHER" id="PTHR11712:SF336">
    <property type="entry name" value="3-OXOACYL-[ACYL-CARRIER-PROTEIN] SYNTHASE, MITOCHONDRIAL"/>
    <property type="match status" value="1"/>
</dbReference>
<dbReference type="InterPro" id="IPR000794">
    <property type="entry name" value="Beta-ketoacyl_synthase"/>
</dbReference>
<name>A0A383EC05_9ZZZZ</name>
<dbReference type="GO" id="GO:0004315">
    <property type="term" value="F:3-oxoacyl-[acyl-carrier-protein] synthase activity"/>
    <property type="evidence" value="ECO:0007669"/>
    <property type="project" value="InterPro"/>
</dbReference>
<dbReference type="InterPro" id="IPR016039">
    <property type="entry name" value="Thiolase-like"/>
</dbReference>
<dbReference type="PROSITE" id="PS00606">
    <property type="entry name" value="KS3_1"/>
    <property type="match status" value="1"/>
</dbReference>
<dbReference type="Pfam" id="PF00109">
    <property type="entry name" value="ketoacyl-synt"/>
    <property type="match status" value="1"/>
</dbReference>
<dbReference type="PROSITE" id="PS52004">
    <property type="entry name" value="KS3_2"/>
    <property type="match status" value="1"/>
</dbReference>
<dbReference type="InterPro" id="IPR020615">
    <property type="entry name" value="Thiolase_acyl_enz_int_AS"/>
</dbReference>
<dbReference type="AlphaFoldDB" id="A0A383EC05"/>
<dbReference type="PROSITE" id="PS00098">
    <property type="entry name" value="THIOLASE_1"/>
    <property type="match status" value="1"/>
</dbReference>
<dbReference type="SUPFAM" id="SSF53901">
    <property type="entry name" value="Thiolase-like"/>
    <property type="match status" value="1"/>
</dbReference>
<gene>
    <name evidence="3" type="ORF">METZ01_LOCUS506774</name>
</gene>
<protein>
    <recommendedName>
        <fullName evidence="2">Ketosynthase family 3 (KS3) domain-containing protein</fullName>
    </recommendedName>
</protein>
<dbReference type="InterPro" id="IPR014030">
    <property type="entry name" value="Ketoacyl_synth_N"/>
</dbReference>
<dbReference type="PANTHER" id="PTHR11712">
    <property type="entry name" value="POLYKETIDE SYNTHASE-RELATED"/>
    <property type="match status" value="1"/>
</dbReference>
<keyword evidence="1" id="KW-0808">Transferase</keyword>
<evidence type="ECO:0000259" key="2">
    <source>
        <dbReference type="PROSITE" id="PS52004"/>
    </source>
</evidence>
<dbReference type="Gene3D" id="3.40.47.10">
    <property type="match status" value="1"/>
</dbReference>
<feature type="non-terminal residue" evidence="3">
    <location>
        <position position="1"/>
    </location>
</feature>
<dbReference type="GO" id="GO:0005829">
    <property type="term" value="C:cytosol"/>
    <property type="evidence" value="ECO:0007669"/>
    <property type="project" value="TreeGrafter"/>
</dbReference>
<dbReference type="InterPro" id="IPR018201">
    <property type="entry name" value="Ketoacyl_synth_AS"/>
</dbReference>